<protein>
    <submittedName>
        <fullName evidence="1">Uncharacterized protein</fullName>
    </submittedName>
</protein>
<keyword evidence="2" id="KW-1185">Reference proteome</keyword>
<comment type="caution">
    <text evidence="1">The sequence shown here is derived from an EMBL/GenBank/DDBJ whole genome shotgun (WGS) entry which is preliminary data.</text>
</comment>
<accession>A0ACC3TRZ1</accession>
<proteinExistence type="predicted"/>
<dbReference type="EMBL" id="MU970059">
    <property type="protein sequence ID" value="KAK9323637.1"/>
    <property type="molecule type" value="Genomic_DNA"/>
</dbReference>
<evidence type="ECO:0000313" key="2">
    <source>
        <dbReference type="Proteomes" id="UP001489719"/>
    </source>
</evidence>
<evidence type="ECO:0000313" key="1">
    <source>
        <dbReference type="EMBL" id="KAK9323637.1"/>
    </source>
</evidence>
<reference evidence="2" key="1">
    <citation type="journal article" date="2024" name="Front. Bioeng. Biotechnol.">
        <title>Genome-scale model development and genomic sequencing of the oleaginous clade Lipomyces.</title>
        <authorList>
            <person name="Czajka J.J."/>
            <person name="Han Y."/>
            <person name="Kim J."/>
            <person name="Mondo S.J."/>
            <person name="Hofstad B.A."/>
            <person name="Robles A."/>
            <person name="Haridas S."/>
            <person name="Riley R."/>
            <person name="LaButti K."/>
            <person name="Pangilinan J."/>
            <person name="Andreopoulos W."/>
            <person name="Lipzen A."/>
            <person name="Yan J."/>
            <person name="Wang M."/>
            <person name="Ng V."/>
            <person name="Grigoriev I.V."/>
            <person name="Spatafora J.W."/>
            <person name="Magnuson J.K."/>
            <person name="Baker S.E."/>
            <person name="Pomraning K.R."/>
        </authorList>
    </citation>
    <scope>NUCLEOTIDE SEQUENCE [LARGE SCALE GENOMIC DNA]</scope>
    <source>
        <strain evidence="2">CBS 10300</strain>
    </source>
</reference>
<sequence>MASTGVTTVPPSSAAPPQSPTPARCALPADLEADASLLYMIAAAAAGTATQLTDPSISSLSLLSTGSPSSSRSSSRSPSPSPPCAQPATPSAFDAAAPEPVHHDKMRCQRPPTRILSSTAQLSTTAGPTSTPTPTPTTDSHLLRCRSSPTLSVTSSASSLLSSRASSLFFKSSSTVSSASSSPPSSSSSSVLNFWAVTTKSIPSSGATARQNGIVDKRLQTFWTEEFRILESDFQKFTTRQAVHKANVLRVGILPFLRNHGGEQTSRTVTFTELERRVYILHRWWTALIAGLRERLPHAVAAQDRAAYYETIFGILSRDEWKLVTTKAAVKMYHDALLDTLKLALTRLLMKPVAVNIAVFAGAVLAHAFFYVPGIAGPLLYLLRARQTEISRVRRQSGFSAQQLRSLLQPASTVLPPNLSAYIGVSGEICTTKPDAPAAIMDEIYGPWVHRWWGAQDSDVFASFVKHYYSIMSDYVGPVATVCECTPDEALLASPGIFYIHAVILRHFDSLVHRNHAFVAAPNVNEVNLSSATLGTAASTSTRQLSRMRILIAMEEILESKNPTCASYASTYARFFESSVMHALAKRTAVYDADACVALCDLSEAVLFVLAGNTRKEDLNWAFWLDVCKRMLTSESSMTEVRTFALLYVLWDHFAWAEEFGAIDWVLSEEVWNRYFCHWAPLVRAYYMRLICWRVIRQSSPQREAALERFHGRLSRLHTAVRNAAAEGVRTSVVPCSPVPGRRLGIVQCSGQDSPAHLFFLSSMSSGPISGLAKPVNRYDVHDEDVFIVSSTSSSAASSPTTSPTSPNGDYFTNGKSFGNMLRRLKSFRNSFATTSPPLSPGQELPTTTLSPESSPTTEMRRRMSVSTVSSSYSAASTATTYTMPSPSDSSALYRRRSEKTYCFTLQPTDQHRHHAAVIPRGSSLPPGAHIPTPRAPFARYRVPLHKSVKQSDSSEQALPPTALTYAGRALSEWNITVRQFERFVEMRRTRDGVDEADIGTPSVIGESF</sequence>
<gene>
    <name evidence="1" type="ORF">V1517DRAFT_345194</name>
</gene>
<name>A0ACC3TRZ1_9ASCO</name>
<organism evidence="1 2">
    <name type="scientific">Lipomyces orientalis</name>
    <dbReference type="NCBI Taxonomy" id="1233043"/>
    <lineage>
        <taxon>Eukaryota</taxon>
        <taxon>Fungi</taxon>
        <taxon>Dikarya</taxon>
        <taxon>Ascomycota</taxon>
        <taxon>Saccharomycotina</taxon>
        <taxon>Lipomycetes</taxon>
        <taxon>Lipomycetales</taxon>
        <taxon>Lipomycetaceae</taxon>
        <taxon>Lipomyces</taxon>
    </lineage>
</organism>
<dbReference type="Proteomes" id="UP001489719">
    <property type="component" value="Unassembled WGS sequence"/>
</dbReference>